<protein>
    <recommendedName>
        <fullName evidence="8">D-xylulose reductase</fullName>
        <ecNumber evidence="8">1.1.1.9</ecNumber>
    </recommendedName>
    <alternativeName>
        <fullName evidence="9">Xylitol dehydrogenase A</fullName>
    </alternativeName>
</protein>
<keyword evidence="14" id="KW-1185">Reference proteome</keyword>
<evidence type="ECO:0000256" key="10">
    <source>
        <dbReference type="RuleBase" id="RU361277"/>
    </source>
</evidence>
<evidence type="ECO:0000256" key="5">
    <source>
        <dbReference type="ARBA" id="ARBA00023002"/>
    </source>
</evidence>
<name>A0ABP0BE80_9PEZI</name>
<dbReference type="InterPro" id="IPR013154">
    <property type="entry name" value="ADH-like_N"/>
</dbReference>
<feature type="domain" description="Alcohol dehydrogenase-like C-terminal" evidence="11">
    <location>
        <begin position="116"/>
        <end position="179"/>
    </location>
</feature>
<dbReference type="PANTHER" id="PTHR43161">
    <property type="entry name" value="SORBITOL DEHYDROGENASE"/>
    <property type="match status" value="1"/>
</dbReference>
<evidence type="ECO:0000256" key="9">
    <source>
        <dbReference type="ARBA" id="ARBA00030139"/>
    </source>
</evidence>
<feature type="domain" description="Alcohol dehydrogenase-like N-terminal" evidence="12">
    <location>
        <begin position="18"/>
        <end position="106"/>
    </location>
</feature>
<dbReference type="SUPFAM" id="SSF51735">
    <property type="entry name" value="NAD(P)-binding Rossmann-fold domains"/>
    <property type="match status" value="1"/>
</dbReference>
<gene>
    <name evidence="13" type="ORF">SCUCBS95973_003293</name>
</gene>
<evidence type="ECO:0000256" key="3">
    <source>
        <dbReference type="ARBA" id="ARBA00022723"/>
    </source>
</evidence>
<keyword evidence="3 10" id="KW-0479">Metal-binding</keyword>
<dbReference type="InterPro" id="IPR013149">
    <property type="entry name" value="ADH-like_C"/>
</dbReference>
<comment type="function">
    <text evidence="6">Xylitol dehydrogenase which catalyzes the conversion of xylitol to D-xylulose. Xylose is a major component of hemicelluloses such as xylan. Most fungi utilize D-xylose via three enzymatic reactions, xylose reductase (XR), xylitol dehydrogenase (XDH), and xylulokinase, to form xylulose 5-phosphate, which enters pentose phosphate pathway.</text>
</comment>
<comment type="similarity">
    <text evidence="2 10">Belongs to the zinc-containing alcohol dehydrogenase family.</text>
</comment>
<dbReference type="Proteomes" id="UP001642405">
    <property type="component" value="Unassembled WGS sequence"/>
</dbReference>
<evidence type="ECO:0000313" key="13">
    <source>
        <dbReference type="EMBL" id="CAK7217868.1"/>
    </source>
</evidence>
<dbReference type="InterPro" id="IPR036291">
    <property type="entry name" value="NAD(P)-bd_dom_sf"/>
</dbReference>
<dbReference type="EC" id="1.1.1.9" evidence="8"/>
<dbReference type="Pfam" id="PF08240">
    <property type="entry name" value="ADH_N"/>
    <property type="match status" value="1"/>
</dbReference>
<keyword evidence="4 10" id="KW-0862">Zinc</keyword>
<evidence type="ECO:0000256" key="2">
    <source>
        <dbReference type="ARBA" id="ARBA00008072"/>
    </source>
</evidence>
<comment type="pathway">
    <text evidence="7">Carbohydrate degradation; L-arabinose degradation via L-arabinitol; D-xylulose 5-phosphate from L-arabinose (fungal route): step 4/5.</text>
</comment>
<dbReference type="Gene3D" id="3.40.50.720">
    <property type="entry name" value="NAD(P)-binding Rossmann-like Domain"/>
    <property type="match status" value="1"/>
</dbReference>
<dbReference type="EMBL" id="CAWUHB010000014">
    <property type="protein sequence ID" value="CAK7217868.1"/>
    <property type="molecule type" value="Genomic_DNA"/>
</dbReference>
<evidence type="ECO:0000256" key="1">
    <source>
        <dbReference type="ARBA" id="ARBA00001947"/>
    </source>
</evidence>
<evidence type="ECO:0000259" key="11">
    <source>
        <dbReference type="Pfam" id="PF00107"/>
    </source>
</evidence>
<evidence type="ECO:0000259" key="12">
    <source>
        <dbReference type="Pfam" id="PF08240"/>
    </source>
</evidence>
<comment type="cofactor">
    <cofactor evidence="1 10">
        <name>Zn(2+)</name>
        <dbReference type="ChEBI" id="CHEBI:29105"/>
    </cofactor>
</comment>
<organism evidence="13 14">
    <name type="scientific">Sporothrix curviconia</name>
    <dbReference type="NCBI Taxonomy" id="1260050"/>
    <lineage>
        <taxon>Eukaryota</taxon>
        <taxon>Fungi</taxon>
        <taxon>Dikarya</taxon>
        <taxon>Ascomycota</taxon>
        <taxon>Pezizomycotina</taxon>
        <taxon>Sordariomycetes</taxon>
        <taxon>Sordariomycetidae</taxon>
        <taxon>Ophiostomatales</taxon>
        <taxon>Ophiostomataceae</taxon>
        <taxon>Sporothrix</taxon>
    </lineage>
</organism>
<proteinExistence type="inferred from homology"/>
<dbReference type="Gene3D" id="3.90.180.10">
    <property type="entry name" value="Medium-chain alcohol dehydrogenases, catalytic domain"/>
    <property type="match status" value="2"/>
</dbReference>
<evidence type="ECO:0000256" key="6">
    <source>
        <dbReference type="ARBA" id="ARBA00024843"/>
    </source>
</evidence>
<evidence type="ECO:0000256" key="8">
    <source>
        <dbReference type="ARBA" id="ARBA00026119"/>
    </source>
</evidence>
<sequence length="244" mass="26327">MDLDRRIRTVGYWYRIQAGKDASNKPIVLGHESAGIITKVGSKVTTLKVGDRVAMEPGKYCLRCEFCKAGSYSQCQNVKCAAAEGVDGTLHAYYSLPADVCYKLPDSMSLEEGALPGRGIDLVIDCSGAPVCIQTGIFLAKRRGTYVQVGAGTPNVLVPMITVFVKELRIKGSLRYGPGCYGPGCYGMTIDLVHQGRVQLKPLITHRFPFNQADLAFKTTKDGVGPDGKLAIKTIIPRTLPGVV</sequence>
<evidence type="ECO:0000313" key="14">
    <source>
        <dbReference type="Proteomes" id="UP001642405"/>
    </source>
</evidence>
<evidence type="ECO:0000256" key="4">
    <source>
        <dbReference type="ARBA" id="ARBA00022833"/>
    </source>
</evidence>
<dbReference type="PROSITE" id="PS00059">
    <property type="entry name" value="ADH_ZINC"/>
    <property type="match status" value="1"/>
</dbReference>
<dbReference type="InterPro" id="IPR011032">
    <property type="entry name" value="GroES-like_sf"/>
</dbReference>
<comment type="caution">
    <text evidence="13">The sequence shown here is derived from an EMBL/GenBank/DDBJ whole genome shotgun (WGS) entry which is preliminary data.</text>
</comment>
<evidence type="ECO:0000256" key="7">
    <source>
        <dbReference type="ARBA" id="ARBA00025713"/>
    </source>
</evidence>
<accession>A0ABP0BE80</accession>
<reference evidence="13 14" key="1">
    <citation type="submission" date="2024-01" db="EMBL/GenBank/DDBJ databases">
        <authorList>
            <person name="Allen C."/>
            <person name="Tagirdzhanova G."/>
        </authorList>
    </citation>
    <scope>NUCLEOTIDE SEQUENCE [LARGE SCALE GENOMIC DNA]</scope>
</reference>
<keyword evidence="5" id="KW-0560">Oxidoreductase</keyword>
<dbReference type="InterPro" id="IPR002328">
    <property type="entry name" value="ADH_Zn_CS"/>
</dbReference>
<dbReference type="SUPFAM" id="SSF50129">
    <property type="entry name" value="GroES-like"/>
    <property type="match status" value="1"/>
</dbReference>
<dbReference type="PANTHER" id="PTHR43161:SF9">
    <property type="entry name" value="SORBITOL DEHYDROGENASE"/>
    <property type="match status" value="1"/>
</dbReference>
<dbReference type="Pfam" id="PF00107">
    <property type="entry name" value="ADH_zinc_N"/>
    <property type="match status" value="1"/>
</dbReference>